<evidence type="ECO:0000256" key="7">
    <source>
        <dbReference type="ARBA" id="ARBA00025649"/>
    </source>
</evidence>
<dbReference type="InterPro" id="IPR014730">
    <property type="entry name" value="ETF_a/b_N"/>
</dbReference>
<evidence type="ECO:0000259" key="8">
    <source>
        <dbReference type="SMART" id="SM00893"/>
    </source>
</evidence>
<evidence type="ECO:0000256" key="1">
    <source>
        <dbReference type="ARBA" id="ARBA00001974"/>
    </source>
</evidence>
<comment type="subunit">
    <text evidence="3">Heterodimer of an alpha and a beta subunit.</text>
</comment>
<evidence type="ECO:0000256" key="6">
    <source>
        <dbReference type="ARBA" id="ARBA00022982"/>
    </source>
</evidence>
<dbReference type="SMART" id="SM00893">
    <property type="entry name" value="ETF"/>
    <property type="match status" value="1"/>
</dbReference>
<dbReference type="PANTHER" id="PTHR21294:SF8">
    <property type="entry name" value="ELECTRON TRANSFER FLAVOPROTEIN SUBUNIT BETA"/>
    <property type="match status" value="1"/>
</dbReference>
<dbReference type="Pfam" id="PF01012">
    <property type="entry name" value="ETF"/>
    <property type="match status" value="1"/>
</dbReference>
<dbReference type="Proteomes" id="UP000663792">
    <property type="component" value="Unassembled WGS sequence"/>
</dbReference>
<organism evidence="9 10">
    <name type="scientific">Nakamurella leprariae</name>
    <dbReference type="NCBI Taxonomy" id="2803911"/>
    <lineage>
        <taxon>Bacteria</taxon>
        <taxon>Bacillati</taxon>
        <taxon>Actinomycetota</taxon>
        <taxon>Actinomycetes</taxon>
        <taxon>Nakamurellales</taxon>
        <taxon>Nakamurellaceae</taxon>
        <taxon>Nakamurella</taxon>
    </lineage>
</organism>
<comment type="function">
    <text evidence="7">The electron transfer flavoprotein serves as a specific electron acceptor for other dehydrogenases. It transfers the electrons to the main respiratory chain via ETF-ubiquinone oxidoreductase (ETF dehydrogenase).</text>
</comment>
<evidence type="ECO:0000256" key="5">
    <source>
        <dbReference type="ARBA" id="ARBA00022448"/>
    </source>
</evidence>
<feature type="domain" description="Electron transfer flavoprotein alpha/beta-subunit N-terminal" evidence="8">
    <location>
        <begin position="27"/>
        <end position="218"/>
    </location>
</feature>
<keyword evidence="10" id="KW-1185">Reference proteome</keyword>
<evidence type="ECO:0000313" key="9">
    <source>
        <dbReference type="EMBL" id="MBM9468177.1"/>
    </source>
</evidence>
<evidence type="ECO:0000313" key="10">
    <source>
        <dbReference type="Proteomes" id="UP000663792"/>
    </source>
</evidence>
<keyword evidence="5" id="KW-0813">Transport</keyword>
<dbReference type="InterPro" id="IPR033948">
    <property type="entry name" value="ETF_beta_N"/>
</dbReference>
<reference evidence="9" key="1">
    <citation type="submission" date="2021-01" db="EMBL/GenBank/DDBJ databases">
        <title>YIM 132084 draft genome.</title>
        <authorList>
            <person name="An D."/>
        </authorList>
    </citation>
    <scope>NUCLEOTIDE SEQUENCE</scope>
    <source>
        <strain evidence="9">YIM 132084</strain>
    </source>
</reference>
<comment type="similarity">
    <text evidence="2">Belongs to the ETF beta-subunit/FixA family.</text>
</comment>
<dbReference type="PIRSF" id="PIRSF000090">
    <property type="entry name" value="Beta-ETF"/>
    <property type="match status" value="1"/>
</dbReference>
<protein>
    <recommendedName>
        <fullName evidence="4">Electron transfer flavoprotein subunit beta</fullName>
    </recommendedName>
</protein>
<proteinExistence type="inferred from homology"/>
<dbReference type="InterPro" id="IPR014729">
    <property type="entry name" value="Rossmann-like_a/b/a_fold"/>
</dbReference>
<accession>A0A939C2J5</accession>
<gene>
    <name evidence="9" type="ORF">JL106_12895</name>
</gene>
<dbReference type="PANTHER" id="PTHR21294">
    <property type="entry name" value="ELECTRON TRANSFER FLAVOPROTEIN BETA-SUBUNIT"/>
    <property type="match status" value="1"/>
</dbReference>
<dbReference type="RefSeq" id="WP_205261123.1">
    <property type="nucleotide sequence ID" value="NZ_JAERWK010000016.1"/>
</dbReference>
<comment type="cofactor">
    <cofactor evidence="1">
        <name>FAD</name>
        <dbReference type="ChEBI" id="CHEBI:57692"/>
    </cofactor>
</comment>
<dbReference type="AlphaFoldDB" id="A0A939C2J5"/>
<comment type="caution">
    <text evidence="9">The sequence shown here is derived from an EMBL/GenBank/DDBJ whole genome shotgun (WGS) entry which is preliminary data.</text>
</comment>
<sequence>MSDPLHVVVLVKQVPDTYSERRLREEDWTLDRDATDPVIDEIDTRGVEAGLQLVEEHGGEVTVLTMGPERATEALRKALAMGAARAVHVQDDRLAGACALQTSVALAAALRTLAPDLVITGNESTDGRTGSLPSMLAERLGVPQITSAKALRLDAATRSLSAERVHDSGVTEVTATLPAVVSVNEKTNEPRYPNFKGIMSAKKKPVSVLGLDDLEVDPARFGTGATSTTVLAGAPRPARAAGETLTDDGQGNSVATVVEHLVAGRLL</sequence>
<dbReference type="SUPFAM" id="SSF52402">
    <property type="entry name" value="Adenine nucleotide alpha hydrolases-like"/>
    <property type="match status" value="1"/>
</dbReference>
<dbReference type="GO" id="GO:0009055">
    <property type="term" value="F:electron transfer activity"/>
    <property type="evidence" value="ECO:0007669"/>
    <property type="project" value="InterPro"/>
</dbReference>
<dbReference type="GO" id="GO:0005829">
    <property type="term" value="C:cytosol"/>
    <property type="evidence" value="ECO:0007669"/>
    <property type="project" value="TreeGrafter"/>
</dbReference>
<dbReference type="Gene3D" id="3.40.50.620">
    <property type="entry name" value="HUPs"/>
    <property type="match status" value="1"/>
</dbReference>
<evidence type="ECO:0000256" key="2">
    <source>
        <dbReference type="ARBA" id="ARBA00007557"/>
    </source>
</evidence>
<evidence type="ECO:0000256" key="3">
    <source>
        <dbReference type="ARBA" id="ARBA00011355"/>
    </source>
</evidence>
<dbReference type="CDD" id="cd01714">
    <property type="entry name" value="ETF_beta"/>
    <property type="match status" value="1"/>
</dbReference>
<dbReference type="InterPro" id="IPR012255">
    <property type="entry name" value="ETF_b"/>
</dbReference>
<evidence type="ECO:0000256" key="4">
    <source>
        <dbReference type="ARBA" id="ARBA00016797"/>
    </source>
</evidence>
<keyword evidence="6" id="KW-0249">Electron transport</keyword>
<name>A0A939C2J5_9ACTN</name>
<dbReference type="EMBL" id="JAERWK010000016">
    <property type="protein sequence ID" value="MBM9468177.1"/>
    <property type="molecule type" value="Genomic_DNA"/>
</dbReference>